<dbReference type="EMBL" id="FXTJ01000003">
    <property type="protein sequence ID" value="SMO68094.1"/>
    <property type="molecule type" value="Genomic_DNA"/>
</dbReference>
<keyword evidence="3" id="KW-1185">Reference proteome</keyword>
<dbReference type="Gene3D" id="1.10.606.20">
    <property type="match status" value="1"/>
</dbReference>
<dbReference type="PANTHER" id="PTHR34599:SF1">
    <property type="entry name" value="PHOSPHATIDIC ACID PHOSPHATASE TYPE 2_HALOPEROXIDASE DOMAIN-CONTAINING PROTEIN"/>
    <property type="match status" value="1"/>
</dbReference>
<dbReference type="SUPFAM" id="SSF48317">
    <property type="entry name" value="Acid phosphatase/Vanadium-dependent haloperoxidase"/>
    <property type="match status" value="1"/>
</dbReference>
<dbReference type="PANTHER" id="PTHR34599">
    <property type="entry name" value="PEROXIDASE-RELATED"/>
    <property type="match status" value="1"/>
</dbReference>
<dbReference type="Proteomes" id="UP000317484">
    <property type="component" value="Unassembled WGS sequence"/>
</dbReference>
<keyword evidence="1" id="KW-0732">Signal</keyword>
<evidence type="ECO:0000256" key="1">
    <source>
        <dbReference type="SAM" id="SignalP"/>
    </source>
</evidence>
<dbReference type="InterPro" id="IPR052559">
    <property type="entry name" value="V-haloperoxidase"/>
</dbReference>
<protein>
    <submittedName>
        <fullName evidence="2">PAP2 superfamily protein</fullName>
    </submittedName>
</protein>
<proteinExistence type="predicted"/>
<feature type="signal peptide" evidence="1">
    <location>
        <begin position="1"/>
        <end position="30"/>
    </location>
</feature>
<name>A0A521D8S5_9ACTN</name>
<dbReference type="InterPro" id="IPR036938">
    <property type="entry name" value="PAP2/HPO_sf"/>
</dbReference>
<feature type="chain" id="PRO_5022083732" evidence="1">
    <location>
        <begin position="31"/>
        <end position="413"/>
    </location>
</feature>
<organism evidence="2 3">
    <name type="scientific">Geodermatophilus aquaeductus</name>
    <dbReference type="NCBI Taxonomy" id="1564161"/>
    <lineage>
        <taxon>Bacteria</taxon>
        <taxon>Bacillati</taxon>
        <taxon>Actinomycetota</taxon>
        <taxon>Actinomycetes</taxon>
        <taxon>Geodermatophilales</taxon>
        <taxon>Geodermatophilaceae</taxon>
        <taxon>Geodermatophilus</taxon>
    </lineage>
</organism>
<evidence type="ECO:0000313" key="3">
    <source>
        <dbReference type="Proteomes" id="UP000317484"/>
    </source>
</evidence>
<dbReference type="RefSeq" id="WP_142458185.1">
    <property type="nucleotide sequence ID" value="NZ_FXTJ01000003.1"/>
</dbReference>
<dbReference type="AlphaFoldDB" id="A0A521D8S5"/>
<evidence type="ECO:0000313" key="2">
    <source>
        <dbReference type="EMBL" id="SMO68094.1"/>
    </source>
</evidence>
<dbReference type="CDD" id="cd03398">
    <property type="entry name" value="PAP2_haloperoxidase"/>
    <property type="match status" value="1"/>
</dbReference>
<accession>A0A521D8S5</accession>
<reference evidence="2 3" key="1">
    <citation type="submission" date="2017-05" db="EMBL/GenBank/DDBJ databases">
        <authorList>
            <person name="Varghese N."/>
            <person name="Submissions S."/>
        </authorList>
    </citation>
    <scope>NUCLEOTIDE SEQUENCE [LARGE SCALE GENOMIC DNA]</scope>
    <source>
        <strain evidence="2 3">DSM 46834</strain>
    </source>
</reference>
<sequence length="413" mass="43500">MRRSRTPVATPVVAAAVLAATFSSVSPAAASTEVDGASVRTWNEIAVTAIVSTTPPTPGPVGPLYLAYVHRAVHDAVQDLPHHASVPAAVAAAAHGVLVHYFPGQRGTLDERYAAELAAVPDGEAEDRGIAAGAQAAQTLIEDRRDDGLNGPALPLPTPGPGVWEPLPTEPPTTAAAASWLGTVEPFVLRSPSELRPGGPPALTSDRWARDFEEVKTLGSATSTVRTAAQTAAALFWADPPAVQSHRALRGWSVQESLDARETARLFALVNTASTDALIACADAKFHYDFWRPVGAIRRADTDGNPATVPDPAWSPLVPAPNFPDYPSNHACATTALATVVDALRGDRPFSLTVSSVRGTPPVEYPTTFTSAEQLIEEVGNARIWAGIHYRFSVEDGTAIGRAVGERVLCSDW</sequence>
<gene>
    <name evidence="2" type="ORF">SAMN06273567_10311</name>
</gene>